<feature type="transmembrane region" description="Helical" evidence="12">
    <location>
        <begin position="338"/>
        <end position="361"/>
    </location>
</feature>
<dbReference type="InterPro" id="IPR051163">
    <property type="entry name" value="Sodium:Solute_Symporter_SSF"/>
</dbReference>
<evidence type="ECO:0000313" key="14">
    <source>
        <dbReference type="RefSeq" id="XP_065672817.1"/>
    </source>
</evidence>
<proteinExistence type="inferred from homology"/>
<feature type="transmembrane region" description="Helical" evidence="12">
    <location>
        <begin position="12"/>
        <end position="29"/>
    </location>
</feature>
<evidence type="ECO:0000256" key="2">
    <source>
        <dbReference type="ARBA" id="ARBA00006434"/>
    </source>
</evidence>
<protein>
    <submittedName>
        <fullName evidence="14">Sodium-coupled monocarboxylate transporter 1 isoform X4</fullName>
    </submittedName>
</protein>
<feature type="transmembrane region" description="Helical" evidence="12">
    <location>
        <begin position="236"/>
        <end position="255"/>
    </location>
</feature>
<keyword evidence="10" id="KW-0739">Sodium transport</keyword>
<evidence type="ECO:0000256" key="7">
    <source>
        <dbReference type="ARBA" id="ARBA00023053"/>
    </source>
</evidence>
<organism evidence="13 14">
    <name type="scientific">Hydra vulgaris</name>
    <name type="common">Hydra</name>
    <name type="synonym">Hydra attenuata</name>
    <dbReference type="NCBI Taxonomy" id="6087"/>
    <lineage>
        <taxon>Eukaryota</taxon>
        <taxon>Metazoa</taxon>
        <taxon>Cnidaria</taxon>
        <taxon>Hydrozoa</taxon>
        <taxon>Hydroidolina</taxon>
        <taxon>Anthoathecata</taxon>
        <taxon>Aplanulata</taxon>
        <taxon>Hydridae</taxon>
        <taxon>Hydra</taxon>
    </lineage>
</organism>
<feature type="transmembrane region" description="Helical" evidence="12">
    <location>
        <begin position="186"/>
        <end position="205"/>
    </location>
</feature>
<dbReference type="InterPro" id="IPR038377">
    <property type="entry name" value="Na/Glc_symporter_sf"/>
</dbReference>
<gene>
    <name evidence="14" type="primary">LOC100200318</name>
</gene>
<evidence type="ECO:0000256" key="6">
    <source>
        <dbReference type="ARBA" id="ARBA00022989"/>
    </source>
</evidence>
<feature type="transmembrane region" description="Helical" evidence="12">
    <location>
        <begin position="156"/>
        <end position="174"/>
    </location>
</feature>
<dbReference type="NCBIfam" id="TIGR00813">
    <property type="entry name" value="sss"/>
    <property type="match status" value="1"/>
</dbReference>
<keyword evidence="8" id="KW-0406">Ion transport</keyword>
<feature type="transmembrane region" description="Helical" evidence="12">
    <location>
        <begin position="276"/>
        <end position="301"/>
    </location>
</feature>
<keyword evidence="3" id="KW-0813">Transport</keyword>
<name>A0ABM4DEH2_HYDVU</name>
<evidence type="ECO:0000313" key="13">
    <source>
        <dbReference type="Proteomes" id="UP001652625"/>
    </source>
</evidence>
<evidence type="ECO:0000256" key="10">
    <source>
        <dbReference type="ARBA" id="ARBA00023201"/>
    </source>
</evidence>
<keyword evidence="7" id="KW-0915">Sodium</keyword>
<evidence type="ECO:0000256" key="12">
    <source>
        <dbReference type="SAM" id="Phobius"/>
    </source>
</evidence>
<accession>A0ABM4DEH2</accession>
<evidence type="ECO:0000256" key="11">
    <source>
        <dbReference type="RuleBase" id="RU362091"/>
    </source>
</evidence>
<dbReference type="RefSeq" id="XP_065672817.1">
    <property type="nucleotide sequence ID" value="XM_065816745.1"/>
</dbReference>
<dbReference type="PANTHER" id="PTHR42985">
    <property type="entry name" value="SODIUM-COUPLED MONOCARBOXYLATE TRANSPORTER"/>
    <property type="match status" value="1"/>
</dbReference>
<keyword evidence="13" id="KW-1185">Reference proteome</keyword>
<feature type="transmembrane region" description="Helical" evidence="12">
    <location>
        <begin position="441"/>
        <end position="462"/>
    </location>
</feature>
<evidence type="ECO:0000256" key="5">
    <source>
        <dbReference type="ARBA" id="ARBA00022692"/>
    </source>
</evidence>
<keyword evidence="5 12" id="KW-0812">Transmembrane</keyword>
<feature type="transmembrane region" description="Helical" evidence="12">
    <location>
        <begin position="381"/>
        <end position="401"/>
    </location>
</feature>
<feature type="transmembrane region" description="Helical" evidence="12">
    <location>
        <begin position="516"/>
        <end position="542"/>
    </location>
</feature>
<feature type="transmembrane region" description="Helical" evidence="12">
    <location>
        <begin position="407"/>
        <end position="429"/>
    </location>
</feature>
<dbReference type="GeneID" id="100200318"/>
<keyword evidence="6 12" id="KW-1133">Transmembrane helix</keyword>
<keyword evidence="9 12" id="KW-0472">Membrane</keyword>
<keyword evidence="4" id="KW-1003">Cell membrane</keyword>
<dbReference type="Pfam" id="PF00474">
    <property type="entry name" value="SSF"/>
    <property type="match status" value="1"/>
</dbReference>
<evidence type="ECO:0000256" key="3">
    <source>
        <dbReference type="ARBA" id="ARBA00022448"/>
    </source>
</evidence>
<feature type="transmembrane region" description="Helical" evidence="12">
    <location>
        <begin position="125"/>
        <end position="144"/>
    </location>
</feature>
<evidence type="ECO:0000256" key="9">
    <source>
        <dbReference type="ARBA" id="ARBA00023136"/>
    </source>
</evidence>
<sequence>MANLSKFTLLDYIVFGGMLLISSIIGIYFGCAKQKSNDKDNLVADRNVNWFPLFVSFFATYLSAIAITGMSSEVFTYGIQYVNICFSYPLVILVCVVIILPIMYNLKVVSANEYLEKRFSRGVRFLGCLLFLLQYVLYVSLVLYAPSLALESVAKVPLSATIISTGVVCTFYTALGGMKAVIWTDVFQAVMMLAGLFAVCIIGVMEVGGLSKVFEIAAKGERLIFFDFNPDPTVRSTFWTLTIGATFTAIPVWTVSQPAVQRFQAAKSLSDAKKALLMNIPALVFFICLVSLSGLVVYAVYHDCNIGVLGIKAVNSNDQVLPYFIMEKLGKFKGVPGLFTACLFSGALSSASSGINSMAAVVLEDIVKKIKPNISNKASTVVSKTIVCVLGTLVIGLAFLVKYFGSMVMQLAFSISGIVGGPYCGLFFLGMMVPFSNSKGAYFGVFIGCSATFWLAIGSFFYPPNKGEAVVHVYKCFEFNITNATMDWQRGSGIIRPSYKEPDLSSSLAAWYSISYLWYAAIGVSFTIVAGSIFSSLFEWIFPTEVKKVDKDLLFNYRAFLNSLTPCCIRKNNWALRNIYLDESVNSIPMNSSSSKLCVDD</sequence>
<dbReference type="InterPro" id="IPR001734">
    <property type="entry name" value="Na/solute_symporter"/>
</dbReference>
<comment type="subcellular location">
    <subcellularLocation>
        <location evidence="1">Cell membrane</location>
        <topology evidence="1">Multi-pass membrane protein</topology>
    </subcellularLocation>
</comment>
<evidence type="ECO:0000256" key="8">
    <source>
        <dbReference type="ARBA" id="ARBA00023065"/>
    </source>
</evidence>
<reference evidence="14" key="1">
    <citation type="submission" date="2025-08" db="UniProtKB">
        <authorList>
            <consortium name="RefSeq"/>
        </authorList>
    </citation>
    <scope>IDENTIFICATION</scope>
</reference>
<feature type="transmembrane region" description="Helical" evidence="12">
    <location>
        <begin position="81"/>
        <end position="104"/>
    </location>
</feature>
<dbReference type="CDD" id="cd11492">
    <property type="entry name" value="SLC5sbd_NIS-SMVT"/>
    <property type="match status" value="1"/>
</dbReference>
<feature type="transmembrane region" description="Helical" evidence="12">
    <location>
        <begin position="50"/>
        <end position="69"/>
    </location>
</feature>
<evidence type="ECO:0000256" key="4">
    <source>
        <dbReference type="ARBA" id="ARBA00022475"/>
    </source>
</evidence>
<dbReference type="PANTHER" id="PTHR42985:SF40">
    <property type="entry name" value="LD47995P-RELATED"/>
    <property type="match status" value="1"/>
</dbReference>
<dbReference type="Proteomes" id="UP001652625">
    <property type="component" value="Chromosome 13"/>
</dbReference>
<dbReference type="Gene3D" id="1.20.1730.10">
    <property type="entry name" value="Sodium/glucose cotransporter"/>
    <property type="match status" value="1"/>
</dbReference>
<evidence type="ECO:0000256" key="1">
    <source>
        <dbReference type="ARBA" id="ARBA00004651"/>
    </source>
</evidence>
<comment type="similarity">
    <text evidence="2 11">Belongs to the sodium:solute symporter (SSF) (TC 2.A.21) family.</text>
</comment>